<organism evidence="2 3">
    <name type="scientific">Hydrogenophaga palleronii</name>
    <dbReference type="NCBI Taxonomy" id="65655"/>
    <lineage>
        <taxon>Bacteria</taxon>
        <taxon>Pseudomonadati</taxon>
        <taxon>Pseudomonadota</taxon>
        <taxon>Betaproteobacteria</taxon>
        <taxon>Burkholderiales</taxon>
        <taxon>Comamonadaceae</taxon>
        <taxon>Hydrogenophaga</taxon>
    </lineage>
</organism>
<dbReference type="InterPro" id="IPR035940">
    <property type="entry name" value="CAP_sf"/>
</dbReference>
<gene>
    <name evidence="2" type="ORF">J2W49_000182</name>
</gene>
<dbReference type="PROSITE" id="PS51257">
    <property type="entry name" value="PROKAR_LIPOPROTEIN"/>
    <property type="match status" value="1"/>
</dbReference>
<keyword evidence="3" id="KW-1185">Reference proteome</keyword>
<reference evidence="2 3" key="1">
    <citation type="submission" date="2023-07" db="EMBL/GenBank/DDBJ databases">
        <title>Sorghum-associated microbial communities from plants grown in Nebraska, USA.</title>
        <authorList>
            <person name="Schachtman D."/>
        </authorList>
    </citation>
    <scope>NUCLEOTIDE SEQUENCE [LARGE SCALE GENOMIC DNA]</scope>
    <source>
        <strain evidence="2 3">4249</strain>
    </source>
</reference>
<dbReference type="RefSeq" id="WP_310310575.1">
    <property type="nucleotide sequence ID" value="NZ_JAVDWU010000001.1"/>
</dbReference>
<accession>A0ABU1WGS4</accession>
<dbReference type="CDD" id="cd05379">
    <property type="entry name" value="CAP_bacterial"/>
    <property type="match status" value="1"/>
</dbReference>
<evidence type="ECO:0000313" key="3">
    <source>
        <dbReference type="Proteomes" id="UP001265700"/>
    </source>
</evidence>
<comment type="caution">
    <text evidence="2">The sequence shown here is derived from an EMBL/GenBank/DDBJ whole genome shotgun (WGS) entry which is preliminary data.</text>
</comment>
<dbReference type="Pfam" id="PF00188">
    <property type="entry name" value="CAP"/>
    <property type="match status" value="1"/>
</dbReference>
<protein>
    <submittedName>
        <fullName evidence="2">Uncharacterized protein YkwD</fullName>
    </submittedName>
</protein>
<evidence type="ECO:0000313" key="2">
    <source>
        <dbReference type="EMBL" id="MDR7148254.1"/>
    </source>
</evidence>
<dbReference type="Proteomes" id="UP001265700">
    <property type="component" value="Unassembled WGS sequence"/>
</dbReference>
<sequence length="207" mass="20867">MHRQLFMHGGFMTHKTAFFSLLSAVLLSACGGGGGGDTSATSASPALGRNGAVDVNTVSQPGGQTCDIGQYAQKILAAINAARAAGQDCGGTAMPPANALSWNMLLTQAAAGHSADMATHNFFSHTGFNGSHSSDRIAAAGYVSNGSGEILAKVVGANAGNMIPLILDGWLKSPGHCRVLMSGDMKEMGAACTKGGKSAYTTVNFGG</sequence>
<evidence type="ECO:0000259" key="1">
    <source>
        <dbReference type="Pfam" id="PF00188"/>
    </source>
</evidence>
<name>A0ABU1WGS4_9BURK</name>
<dbReference type="EMBL" id="JAVDWU010000001">
    <property type="protein sequence ID" value="MDR7148254.1"/>
    <property type="molecule type" value="Genomic_DNA"/>
</dbReference>
<dbReference type="Gene3D" id="3.40.33.10">
    <property type="entry name" value="CAP"/>
    <property type="match status" value="1"/>
</dbReference>
<dbReference type="InterPro" id="IPR014044">
    <property type="entry name" value="CAP_dom"/>
</dbReference>
<proteinExistence type="predicted"/>
<feature type="domain" description="SCP" evidence="1">
    <location>
        <begin position="76"/>
        <end position="205"/>
    </location>
</feature>
<dbReference type="SUPFAM" id="SSF55797">
    <property type="entry name" value="PR-1-like"/>
    <property type="match status" value="1"/>
</dbReference>
<dbReference type="PANTHER" id="PTHR31157:SF1">
    <property type="entry name" value="SCP DOMAIN-CONTAINING PROTEIN"/>
    <property type="match status" value="1"/>
</dbReference>
<dbReference type="PANTHER" id="PTHR31157">
    <property type="entry name" value="SCP DOMAIN-CONTAINING PROTEIN"/>
    <property type="match status" value="1"/>
</dbReference>